<comment type="subunit">
    <text evidence="3 12">Tetramer of two alpha and two beta chains.</text>
</comment>
<evidence type="ECO:0000256" key="9">
    <source>
        <dbReference type="ARBA" id="ARBA00023141"/>
    </source>
</evidence>
<feature type="active site" description="Proton acceptor" evidence="12">
    <location>
        <position position="53"/>
    </location>
</feature>
<gene>
    <name evidence="12 16" type="primary">trpA</name>
    <name evidence="16" type="ORF">B277_11860</name>
</gene>
<feature type="compositionally biased region" description="Basic residues" evidence="13">
    <location>
        <begin position="245"/>
        <end position="265"/>
    </location>
</feature>
<reference evidence="16 17" key="1">
    <citation type="journal article" date="2012" name="J. Bacteriol.">
        <title>Genome Sequence of Janibacter hoylei MTCC8307, Isolated from the Stratospheric Air.</title>
        <authorList>
            <person name="Pawar S.P."/>
            <person name="Dhotre D.P."/>
            <person name="Shetty S.A."/>
            <person name="Chowdhury S.P."/>
            <person name="Chaudhari B.L."/>
            <person name="Shouche Y.S."/>
        </authorList>
    </citation>
    <scope>NUCLEOTIDE SEQUENCE [LARGE SCALE GENOMIC DNA]</scope>
    <source>
        <strain evidence="16 17">PVAS-1</strain>
    </source>
</reference>
<keyword evidence="5 14" id="KW-0812">Transmembrane</keyword>
<dbReference type="InterPro" id="IPR018204">
    <property type="entry name" value="Trp_synthase_alpha_AS"/>
</dbReference>
<feature type="transmembrane region" description="Helical" evidence="14">
    <location>
        <begin position="346"/>
        <end position="366"/>
    </location>
</feature>
<dbReference type="InterPro" id="IPR011060">
    <property type="entry name" value="RibuloseP-bd_barrel"/>
</dbReference>
<dbReference type="eggNOG" id="COG2259">
    <property type="taxonomic scope" value="Bacteria"/>
</dbReference>
<evidence type="ECO:0000313" key="17">
    <source>
        <dbReference type="Proteomes" id="UP000004474"/>
    </source>
</evidence>
<dbReference type="GO" id="GO:0016020">
    <property type="term" value="C:membrane"/>
    <property type="evidence" value="ECO:0007669"/>
    <property type="project" value="UniProtKB-SubCell"/>
</dbReference>
<feature type="transmembrane region" description="Helical" evidence="14">
    <location>
        <begin position="280"/>
        <end position="298"/>
    </location>
</feature>
<feature type="region of interest" description="Disordered" evidence="13">
    <location>
        <begin position="183"/>
        <end position="268"/>
    </location>
</feature>
<comment type="subcellular location">
    <subcellularLocation>
        <location evidence="1">Membrane</location>
        <topology evidence="1">Multi-pass membrane protein</topology>
    </subcellularLocation>
</comment>
<dbReference type="Proteomes" id="UP000004474">
    <property type="component" value="Unassembled WGS sequence"/>
</dbReference>
<feature type="compositionally biased region" description="Low complexity" evidence="13">
    <location>
        <begin position="183"/>
        <end position="194"/>
    </location>
</feature>
<dbReference type="EC" id="4.2.1.20" evidence="12"/>
<comment type="similarity">
    <text evidence="12">Belongs to the TrpA family.</text>
</comment>
<evidence type="ECO:0000256" key="14">
    <source>
        <dbReference type="SAM" id="Phobius"/>
    </source>
</evidence>
<feature type="compositionally biased region" description="Basic residues" evidence="13">
    <location>
        <begin position="226"/>
        <end position="237"/>
    </location>
</feature>
<dbReference type="PANTHER" id="PTHR43406">
    <property type="entry name" value="TRYPTOPHAN SYNTHASE, ALPHA CHAIN"/>
    <property type="match status" value="1"/>
</dbReference>
<evidence type="ECO:0000256" key="13">
    <source>
        <dbReference type="SAM" id="MobiDB-lite"/>
    </source>
</evidence>
<evidence type="ECO:0000259" key="15">
    <source>
        <dbReference type="Pfam" id="PF07291"/>
    </source>
</evidence>
<evidence type="ECO:0000256" key="5">
    <source>
        <dbReference type="ARBA" id="ARBA00022692"/>
    </source>
</evidence>
<dbReference type="InterPro" id="IPR009908">
    <property type="entry name" value="Methylamine_util_MauE"/>
</dbReference>
<dbReference type="InterPro" id="IPR002028">
    <property type="entry name" value="Trp_synthase_suA"/>
</dbReference>
<evidence type="ECO:0000256" key="10">
    <source>
        <dbReference type="ARBA" id="ARBA00023239"/>
    </source>
</evidence>
<keyword evidence="6 12" id="KW-0822">Tryptophan biosynthesis</keyword>
<dbReference type="PROSITE" id="PS00167">
    <property type="entry name" value="TRP_SYNTHASE_ALPHA"/>
    <property type="match status" value="1"/>
</dbReference>
<dbReference type="CDD" id="cd04724">
    <property type="entry name" value="Tryptophan_synthase_alpha"/>
    <property type="match status" value="1"/>
</dbReference>
<keyword evidence="4 12" id="KW-0028">Amino-acid biosynthesis</keyword>
<dbReference type="GO" id="GO:0005829">
    <property type="term" value="C:cytosol"/>
    <property type="evidence" value="ECO:0007669"/>
    <property type="project" value="TreeGrafter"/>
</dbReference>
<evidence type="ECO:0000256" key="8">
    <source>
        <dbReference type="ARBA" id="ARBA00023136"/>
    </source>
</evidence>
<comment type="pathway">
    <text evidence="2 12">Amino-acid biosynthesis; L-tryptophan biosynthesis; L-tryptophan from chorismate: step 5/5.</text>
</comment>
<evidence type="ECO:0000256" key="7">
    <source>
        <dbReference type="ARBA" id="ARBA00022989"/>
    </source>
</evidence>
<accession>K1DWC1</accession>
<comment type="caution">
    <text evidence="16">The sequence shown here is derived from an EMBL/GenBank/DDBJ whole genome shotgun (WGS) entry which is preliminary data.</text>
</comment>
<dbReference type="AlphaFoldDB" id="K1DWC1"/>
<evidence type="ECO:0000256" key="1">
    <source>
        <dbReference type="ARBA" id="ARBA00004141"/>
    </source>
</evidence>
<dbReference type="Gene3D" id="3.20.20.70">
    <property type="entry name" value="Aldolase class I"/>
    <property type="match status" value="1"/>
</dbReference>
<dbReference type="PATRIC" id="fig|1210046.3.peg.2279"/>
<feature type="active site" description="Proton acceptor" evidence="12">
    <location>
        <position position="64"/>
    </location>
</feature>
<dbReference type="GO" id="GO:0030416">
    <property type="term" value="P:methylamine metabolic process"/>
    <property type="evidence" value="ECO:0007669"/>
    <property type="project" value="InterPro"/>
</dbReference>
<organism evidence="16 17">
    <name type="scientific">Janibacter hoylei PVAS-1</name>
    <dbReference type="NCBI Taxonomy" id="1210046"/>
    <lineage>
        <taxon>Bacteria</taxon>
        <taxon>Bacillati</taxon>
        <taxon>Actinomycetota</taxon>
        <taxon>Actinomycetes</taxon>
        <taxon>Micrococcales</taxon>
        <taxon>Intrasporangiaceae</taxon>
        <taxon>Janibacter</taxon>
    </lineage>
</organism>
<name>K1DWC1_9MICO</name>
<sequence length="428" mass="44840">MSGATSALTDVFARCRAEGRAALIGYLPVGYPDVEGSLAAVTALAEAGADIIEVGMPYSDPVMDGPVIQRAATEALAGGVHVDDVFRATAAARDAGAVPVVMSYWNLVLRRGVDRYAADLAAAGGAGMITPDLIPDEAGEWREASERHGLDRIFLVAPSSTPERIATVTAACSGFVYTASTMGVTGTRGSVGSSAPRARGPGSPGHGPAPVRGPGREQRCPGRRGGLLRRRRHRRVGPRRDPPRPRARGRPRRAAHPHGRARRGRAGPGVTARLRDHLGLLLRLVLGAVLLLAGGLKVGNPLGAARAVQAYEVLPFELARWVGYALPWVEVVVGLLLVLGLFTRVSAVLGAVLMLAFVIGIGQAWARGLTIDCGCFGGGGQVATDETRYGREIARDLALALCGVWLVLRPASTLSLDRALFGPTKEHA</sequence>
<dbReference type="HAMAP" id="MF_00131">
    <property type="entry name" value="Trp_synth_alpha"/>
    <property type="match status" value="1"/>
</dbReference>
<dbReference type="NCBIfam" id="TIGR00262">
    <property type="entry name" value="trpA"/>
    <property type="match status" value="1"/>
</dbReference>
<comment type="catalytic activity">
    <reaction evidence="11 12">
        <text>(1S,2R)-1-C-(indol-3-yl)glycerol 3-phosphate + L-serine = D-glyceraldehyde 3-phosphate + L-tryptophan + H2O</text>
        <dbReference type="Rhea" id="RHEA:10532"/>
        <dbReference type="ChEBI" id="CHEBI:15377"/>
        <dbReference type="ChEBI" id="CHEBI:33384"/>
        <dbReference type="ChEBI" id="CHEBI:57912"/>
        <dbReference type="ChEBI" id="CHEBI:58866"/>
        <dbReference type="ChEBI" id="CHEBI:59776"/>
        <dbReference type="EC" id="4.2.1.20"/>
    </reaction>
</comment>
<keyword evidence="7 14" id="KW-1133">Transmembrane helix</keyword>
<evidence type="ECO:0000256" key="2">
    <source>
        <dbReference type="ARBA" id="ARBA00004733"/>
    </source>
</evidence>
<protein>
    <recommendedName>
        <fullName evidence="12">Tryptophan synthase alpha chain</fullName>
        <ecNumber evidence="12">4.2.1.20</ecNumber>
    </recommendedName>
</protein>
<comment type="function">
    <text evidence="12">The alpha subunit is responsible for the aldol cleavage of indoleglycerol phosphate to indole and glyceraldehyde 3-phosphate.</text>
</comment>
<dbReference type="GO" id="GO:0004834">
    <property type="term" value="F:tryptophan synthase activity"/>
    <property type="evidence" value="ECO:0007669"/>
    <property type="project" value="UniProtKB-UniRule"/>
</dbReference>
<dbReference type="EMBL" id="ALWX01000051">
    <property type="protein sequence ID" value="EKA60669.1"/>
    <property type="molecule type" value="Genomic_DNA"/>
</dbReference>
<evidence type="ECO:0000256" key="12">
    <source>
        <dbReference type="HAMAP-Rule" id="MF_00131"/>
    </source>
</evidence>
<dbReference type="STRING" id="1210046.B277_11860"/>
<feature type="transmembrane region" description="Helical" evidence="14">
    <location>
        <begin position="318"/>
        <end position="339"/>
    </location>
</feature>
<evidence type="ECO:0000256" key="6">
    <source>
        <dbReference type="ARBA" id="ARBA00022822"/>
    </source>
</evidence>
<dbReference type="Pfam" id="PF00290">
    <property type="entry name" value="Trp_syntA"/>
    <property type="match status" value="1"/>
</dbReference>
<dbReference type="PANTHER" id="PTHR43406:SF1">
    <property type="entry name" value="TRYPTOPHAN SYNTHASE ALPHA CHAIN, CHLOROPLASTIC"/>
    <property type="match status" value="1"/>
</dbReference>
<dbReference type="UniPathway" id="UPA00035">
    <property type="reaction ID" value="UER00044"/>
</dbReference>
<evidence type="ECO:0000256" key="4">
    <source>
        <dbReference type="ARBA" id="ARBA00022605"/>
    </source>
</evidence>
<dbReference type="SUPFAM" id="SSF51366">
    <property type="entry name" value="Ribulose-phoshate binding barrel"/>
    <property type="match status" value="1"/>
</dbReference>
<evidence type="ECO:0000256" key="3">
    <source>
        <dbReference type="ARBA" id="ARBA00011270"/>
    </source>
</evidence>
<evidence type="ECO:0000256" key="11">
    <source>
        <dbReference type="ARBA" id="ARBA00049047"/>
    </source>
</evidence>
<dbReference type="InterPro" id="IPR013785">
    <property type="entry name" value="Aldolase_TIM"/>
</dbReference>
<keyword evidence="8 14" id="KW-0472">Membrane</keyword>
<evidence type="ECO:0000313" key="16">
    <source>
        <dbReference type="EMBL" id="EKA60669.1"/>
    </source>
</evidence>
<proteinExistence type="inferred from homology"/>
<dbReference type="eggNOG" id="COG0159">
    <property type="taxonomic scope" value="Bacteria"/>
</dbReference>
<dbReference type="Pfam" id="PF07291">
    <property type="entry name" value="MauE"/>
    <property type="match status" value="1"/>
</dbReference>
<feature type="domain" description="Methylamine utilisation protein MauE" evidence="15">
    <location>
        <begin position="277"/>
        <end position="408"/>
    </location>
</feature>
<keyword evidence="10 12" id="KW-0456">Lyase</keyword>
<keyword evidence="9 12" id="KW-0057">Aromatic amino acid biosynthesis</keyword>